<dbReference type="Proteomes" id="UP000309984">
    <property type="component" value="Unassembled WGS sequence"/>
</dbReference>
<evidence type="ECO:0000256" key="1">
    <source>
        <dbReference type="SAM" id="MobiDB-lite"/>
    </source>
</evidence>
<comment type="caution">
    <text evidence="2">The sequence shown here is derived from an EMBL/GenBank/DDBJ whole genome shotgun (WGS) entry which is preliminary data.</text>
</comment>
<keyword evidence="3" id="KW-1185">Reference proteome</keyword>
<dbReference type="RefSeq" id="WP_138250757.1">
    <property type="nucleotide sequence ID" value="NZ_AP022616.1"/>
</dbReference>
<feature type="region of interest" description="Disordered" evidence="1">
    <location>
        <begin position="1"/>
        <end position="20"/>
    </location>
</feature>
<sequence length="184" mass="17721">MACSQTKDIGSTASSAASSGASAASSVASSGASAASSAASSASSAASSAMAGPPSSINAPGVGEVQLDGPVADAYQKAGGEAALGLPTAQPQKVGDGTVQAFAKGTIFSSPTTGAHLVQGEILREYTEKGGAGGELGFPTTDEAQTAGGPDAPKGGWISEFQRGTITWLNQGDGTFKAAISPKP</sequence>
<evidence type="ECO:0000313" key="2">
    <source>
        <dbReference type="EMBL" id="TLH62978.1"/>
    </source>
</evidence>
<accession>A0AA94R938</accession>
<name>A0AA94R938_9MYCO</name>
<feature type="compositionally biased region" description="Low complexity" evidence="1">
    <location>
        <begin position="42"/>
        <end position="56"/>
    </location>
</feature>
<reference evidence="2 3" key="1">
    <citation type="submission" date="2018-01" db="EMBL/GenBank/DDBJ databases">
        <title>Comparative genomics of Mycobacterium mucogenicum and Mycobacterium neoaurum clade members emphasizing tRNA and non-coding RNA.</title>
        <authorList>
            <person name="Behra P.R.K."/>
            <person name="Pettersson B.M.F."/>
            <person name="Das S."/>
            <person name="Dasgupta S."/>
            <person name="Kirsebom L.A."/>
        </authorList>
    </citation>
    <scope>NUCLEOTIDE SEQUENCE [LARGE SCALE GENOMIC DNA]</scope>
    <source>
        <strain evidence="2 3">DSM 45104</strain>
    </source>
</reference>
<feature type="compositionally biased region" description="Low complexity" evidence="1">
    <location>
        <begin position="10"/>
        <end position="20"/>
    </location>
</feature>
<evidence type="ECO:0000313" key="3">
    <source>
        <dbReference type="Proteomes" id="UP000309984"/>
    </source>
</evidence>
<feature type="region of interest" description="Disordered" evidence="1">
    <location>
        <begin position="42"/>
        <end position="64"/>
    </location>
</feature>
<gene>
    <name evidence="2" type="ORF">C1S79_23265</name>
</gene>
<organism evidence="2 3">
    <name type="scientific">Mycolicibacterium phocaicum</name>
    <dbReference type="NCBI Taxonomy" id="319706"/>
    <lineage>
        <taxon>Bacteria</taxon>
        <taxon>Bacillati</taxon>
        <taxon>Actinomycetota</taxon>
        <taxon>Actinomycetes</taxon>
        <taxon>Mycobacteriales</taxon>
        <taxon>Mycobacteriaceae</taxon>
        <taxon>Mycolicibacterium</taxon>
    </lineage>
</organism>
<dbReference type="EMBL" id="POTM01000053">
    <property type="protein sequence ID" value="TLH62978.1"/>
    <property type="molecule type" value="Genomic_DNA"/>
</dbReference>
<protein>
    <recommendedName>
        <fullName evidence="4">Protein PS1</fullName>
    </recommendedName>
</protein>
<dbReference type="InterPro" id="IPR013207">
    <property type="entry name" value="LGFP"/>
</dbReference>
<proteinExistence type="predicted"/>
<dbReference type="AlphaFoldDB" id="A0AA94R938"/>
<dbReference type="Pfam" id="PF08310">
    <property type="entry name" value="LGFP"/>
    <property type="match status" value="1"/>
</dbReference>
<evidence type="ECO:0008006" key="4">
    <source>
        <dbReference type="Google" id="ProtNLM"/>
    </source>
</evidence>